<dbReference type="EMBL" id="MU003765">
    <property type="protein sequence ID" value="KAF2726073.1"/>
    <property type="molecule type" value="Genomic_DNA"/>
</dbReference>
<feature type="transmembrane region" description="Helical" evidence="2">
    <location>
        <begin position="186"/>
        <end position="206"/>
    </location>
</feature>
<keyword evidence="4" id="KW-1185">Reference proteome</keyword>
<feature type="transmembrane region" description="Helical" evidence="2">
    <location>
        <begin position="120"/>
        <end position="143"/>
    </location>
</feature>
<evidence type="ECO:0000313" key="4">
    <source>
        <dbReference type="Proteomes" id="UP000799441"/>
    </source>
</evidence>
<dbReference type="OrthoDB" id="3890746at2759"/>
<name>A0A9P4UUS7_9PEZI</name>
<evidence type="ECO:0000256" key="2">
    <source>
        <dbReference type="SAM" id="Phobius"/>
    </source>
</evidence>
<evidence type="ECO:0000256" key="1">
    <source>
        <dbReference type="SAM" id="MobiDB-lite"/>
    </source>
</evidence>
<organism evidence="3 4">
    <name type="scientific">Polychaeton citri CBS 116435</name>
    <dbReference type="NCBI Taxonomy" id="1314669"/>
    <lineage>
        <taxon>Eukaryota</taxon>
        <taxon>Fungi</taxon>
        <taxon>Dikarya</taxon>
        <taxon>Ascomycota</taxon>
        <taxon>Pezizomycotina</taxon>
        <taxon>Dothideomycetes</taxon>
        <taxon>Dothideomycetidae</taxon>
        <taxon>Capnodiales</taxon>
        <taxon>Capnodiaceae</taxon>
        <taxon>Polychaeton</taxon>
    </lineage>
</organism>
<dbReference type="AlphaFoldDB" id="A0A9P4UUS7"/>
<gene>
    <name evidence="3" type="ORF">K431DRAFT_280106</name>
</gene>
<feature type="region of interest" description="Disordered" evidence="1">
    <location>
        <begin position="229"/>
        <end position="264"/>
    </location>
</feature>
<protein>
    <submittedName>
        <fullName evidence="3">Uncharacterized protein</fullName>
    </submittedName>
</protein>
<keyword evidence="2" id="KW-0472">Membrane</keyword>
<dbReference type="Proteomes" id="UP000799441">
    <property type="component" value="Unassembled WGS sequence"/>
</dbReference>
<evidence type="ECO:0000313" key="3">
    <source>
        <dbReference type="EMBL" id="KAF2726073.1"/>
    </source>
</evidence>
<comment type="caution">
    <text evidence="3">The sequence shown here is derived from an EMBL/GenBank/DDBJ whole genome shotgun (WGS) entry which is preliminary data.</text>
</comment>
<reference evidence="3" key="1">
    <citation type="journal article" date="2020" name="Stud. Mycol.">
        <title>101 Dothideomycetes genomes: a test case for predicting lifestyles and emergence of pathogens.</title>
        <authorList>
            <person name="Haridas S."/>
            <person name="Albert R."/>
            <person name="Binder M."/>
            <person name="Bloem J."/>
            <person name="Labutti K."/>
            <person name="Salamov A."/>
            <person name="Andreopoulos B."/>
            <person name="Baker S."/>
            <person name="Barry K."/>
            <person name="Bills G."/>
            <person name="Bluhm B."/>
            <person name="Cannon C."/>
            <person name="Castanera R."/>
            <person name="Culley D."/>
            <person name="Daum C."/>
            <person name="Ezra D."/>
            <person name="Gonzalez J."/>
            <person name="Henrissat B."/>
            <person name="Kuo A."/>
            <person name="Liang C."/>
            <person name="Lipzen A."/>
            <person name="Lutzoni F."/>
            <person name="Magnuson J."/>
            <person name="Mondo S."/>
            <person name="Nolan M."/>
            <person name="Ohm R."/>
            <person name="Pangilinan J."/>
            <person name="Park H.-J."/>
            <person name="Ramirez L."/>
            <person name="Alfaro M."/>
            <person name="Sun H."/>
            <person name="Tritt A."/>
            <person name="Yoshinaga Y."/>
            <person name="Zwiers L.-H."/>
            <person name="Turgeon B."/>
            <person name="Goodwin S."/>
            <person name="Spatafora J."/>
            <person name="Crous P."/>
            <person name="Grigoriev I."/>
        </authorList>
    </citation>
    <scope>NUCLEOTIDE SEQUENCE</scope>
    <source>
        <strain evidence="3">CBS 116435</strain>
    </source>
</reference>
<keyword evidence="2" id="KW-0812">Transmembrane</keyword>
<proteinExistence type="predicted"/>
<accession>A0A9P4UUS7</accession>
<feature type="transmembrane region" description="Helical" evidence="2">
    <location>
        <begin position="37"/>
        <end position="60"/>
    </location>
</feature>
<keyword evidence="2" id="KW-1133">Transmembrane helix</keyword>
<sequence length="264" mass="28091">MEASPPSLHHLLDSIPIQSKLDLEFDTMLPNLLRTPAPALTVATLALSIALGISVLAIAARSLSVFHSQQTLNVWLLPLWPSHFDLRGLQTSVGVCSATVLLNAFSLASMVVPKLPGSNIVGLATGLLASALVVASVILQAVINNPTEGGRDTLQTWSCQWEAAWFGKGGNPRPKHFESLCIETKFSYYGSIPLLLLQVALVGLSLHSKSGRKGLADRKSFVDLEKSGHELGGWQSSNSSSSDSKNNDDDAKGVSVSVSVEARK</sequence>